<feature type="compositionally biased region" description="Gly residues" evidence="1">
    <location>
        <begin position="549"/>
        <end position="558"/>
    </location>
</feature>
<dbReference type="EMBL" id="JAOPHQ010002348">
    <property type="protein sequence ID" value="KAK0147152.1"/>
    <property type="molecule type" value="Genomic_DNA"/>
</dbReference>
<feature type="domain" description="VWFC" evidence="2">
    <location>
        <begin position="159"/>
        <end position="217"/>
    </location>
</feature>
<keyword evidence="4" id="KW-1185">Reference proteome</keyword>
<reference evidence="3" key="1">
    <citation type="journal article" date="2023" name="Front. Mar. Sci.">
        <title>A new Merluccius polli reference genome to investigate the effects of global change in West African waters.</title>
        <authorList>
            <person name="Mateo J.L."/>
            <person name="Blanco-Fernandez C."/>
            <person name="Garcia-Vazquez E."/>
            <person name="Machado-Schiaffino G."/>
        </authorList>
    </citation>
    <scope>NUCLEOTIDE SEQUENCE</scope>
    <source>
        <strain evidence="3">C29</strain>
        <tissue evidence="3">Fin</tissue>
    </source>
</reference>
<protein>
    <submittedName>
        <fullName evidence="3">Collagen alpha-1(I) chain</fullName>
    </submittedName>
</protein>
<dbReference type="InterPro" id="IPR008160">
    <property type="entry name" value="Collagen"/>
</dbReference>
<dbReference type="PANTHER" id="PTHR46439:SF1">
    <property type="entry name" value="CYSTEINE-RICH MOTOR NEURON 1 PROTEIN"/>
    <property type="match status" value="1"/>
</dbReference>
<dbReference type="Pfam" id="PF00093">
    <property type="entry name" value="VWC"/>
    <property type="match status" value="2"/>
</dbReference>
<feature type="region of interest" description="Disordered" evidence="1">
    <location>
        <begin position="611"/>
        <end position="637"/>
    </location>
</feature>
<accession>A0AA47MW68</accession>
<feature type="domain" description="VWFC" evidence="2">
    <location>
        <begin position="80"/>
        <end position="138"/>
    </location>
</feature>
<name>A0AA47MW68_MERPO</name>
<dbReference type="GO" id="GO:0005886">
    <property type="term" value="C:plasma membrane"/>
    <property type="evidence" value="ECO:0007669"/>
    <property type="project" value="TreeGrafter"/>
</dbReference>
<dbReference type="AlphaFoldDB" id="A0AA47MW68"/>
<dbReference type="SUPFAM" id="SSF57603">
    <property type="entry name" value="FnI-like domain"/>
    <property type="match status" value="2"/>
</dbReference>
<dbReference type="Proteomes" id="UP001174136">
    <property type="component" value="Unassembled WGS sequence"/>
</dbReference>
<dbReference type="InterPro" id="IPR052624">
    <property type="entry name" value="CRIM1"/>
</dbReference>
<dbReference type="Gene3D" id="6.20.200.20">
    <property type="match status" value="1"/>
</dbReference>
<dbReference type="SMART" id="SM00214">
    <property type="entry name" value="VWC"/>
    <property type="match status" value="2"/>
</dbReference>
<comment type="caution">
    <text evidence="3">The sequence shown here is derived from an EMBL/GenBank/DDBJ whole genome shotgun (WGS) entry which is preliminary data.</text>
</comment>
<dbReference type="Pfam" id="PF01391">
    <property type="entry name" value="Collagen"/>
    <property type="match status" value="1"/>
</dbReference>
<evidence type="ECO:0000259" key="2">
    <source>
        <dbReference type="PROSITE" id="PS50184"/>
    </source>
</evidence>
<keyword evidence="3" id="KW-0176">Collagen</keyword>
<dbReference type="GO" id="GO:0005581">
    <property type="term" value="C:collagen trimer"/>
    <property type="evidence" value="ECO:0007669"/>
    <property type="project" value="UniProtKB-KW"/>
</dbReference>
<evidence type="ECO:0000313" key="3">
    <source>
        <dbReference type="EMBL" id="KAK0147152.1"/>
    </source>
</evidence>
<gene>
    <name evidence="3" type="primary">COL1A1_0</name>
    <name evidence="3" type="ORF">N1851_013506</name>
</gene>
<organism evidence="3 4">
    <name type="scientific">Merluccius polli</name>
    <name type="common">Benguela hake</name>
    <name type="synonym">Merluccius cadenati</name>
    <dbReference type="NCBI Taxonomy" id="89951"/>
    <lineage>
        <taxon>Eukaryota</taxon>
        <taxon>Metazoa</taxon>
        <taxon>Chordata</taxon>
        <taxon>Craniata</taxon>
        <taxon>Vertebrata</taxon>
        <taxon>Euteleostomi</taxon>
        <taxon>Actinopterygii</taxon>
        <taxon>Neopterygii</taxon>
        <taxon>Teleostei</taxon>
        <taxon>Neoteleostei</taxon>
        <taxon>Acanthomorphata</taxon>
        <taxon>Zeiogadaria</taxon>
        <taxon>Gadariae</taxon>
        <taxon>Gadiformes</taxon>
        <taxon>Gadoidei</taxon>
        <taxon>Merlucciidae</taxon>
        <taxon>Merluccius</taxon>
    </lineage>
</organism>
<sequence length="637" mass="68495">MWSPNSSIARCMVPVARGRCVIYAWVHVHVASWCISVHVSEGHCCNDVGAQRGAETKNSPIILVVFILGLLGGQVDRRTDTCTENGKVYANNEVWNQAPCRTCVCDKGTLLCEDLICEDTSHCKSVEIPVGECCPVCSTSDTATTPITEAAAADTNPAEDCTVDGTVRRHHDVWKPEPCRVCVCESGVAICEELACEAVGNCAKVVIPDGECCPVCDGFSSARRTIEMMAFKGQKGEPGDIPYVVGTPGRLGPMGPQGAQGVKGRSGELRGLKVSMESQVSREIPDKQDPPASLHTPGAPAALRAFQERPENQGPWVSVDIEDLMGLQGSLEQMAAEVSPGLPGHPGLKGWCWSPGPERENLEHWGQRVRLVPLVEWVFKVLWVPRACKEREAGWDQQDLWENVVHPVTLVNQVPWANLGQQAPEAARAPRGHGEMGVALGPLVQAAIREPQAKMEPLVPEGPQVLLVFRGLWVCQDLWGPPALKEPQEYPDPRASWAIQVPMVVWGQWVRRGRGDPAVTLARWARLDLKERRELQETEDSQVLMGALGERGGPGFTGAKGSDGDEGRTGEPGLPGARGLSGLAGMQGSEGKPGPMGRMVSQVQQVLQAPGEQRGPMGGLGPKGFAVSDALTVTRTS</sequence>
<evidence type="ECO:0000256" key="1">
    <source>
        <dbReference type="SAM" id="MobiDB-lite"/>
    </source>
</evidence>
<dbReference type="PROSITE" id="PS01208">
    <property type="entry name" value="VWFC_1"/>
    <property type="match status" value="2"/>
</dbReference>
<evidence type="ECO:0000313" key="4">
    <source>
        <dbReference type="Proteomes" id="UP001174136"/>
    </source>
</evidence>
<dbReference type="Gene3D" id="2.10.70.10">
    <property type="entry name" value="Complement Module, domain 1"/>
    <property type="match status" value="1"/>
</dbReference>
<dbReference type="PANTHER" id="PTHR46439">
    <property type="entry name" value="CYSTEINE-RICH MOTOR NEURON 1 PROTEIN"/>
    <property type="match status" value="1"/>
</dbReference>
<proteinExistence type="predicted"/>
<dbReference type="InterPro" id="IPR001007">
    <property type="entry name" value="VWF_dom"/>
</dbReference>
<dbReference type="PROSITE" id="PS50184">
    <property type="entry name" value="VWFC_2"/>
    <property type="match status" value="2"/>
</dbReference>
<feature type="region of interest" description="Disordered" evidence="1">
    <location>
        <begin position="535"/>
        <end position="598"/>
    </location>
</feature>